<evidence type="ECO:0000256" key="7">
    <source>
        <dbReference type="ARBA" id="ARBA00023136"/>
    </source>
</evidence>
<keyword evidence="2 10" id="KW-0813">Transport</keyword>
<comment type="subcellular location">
    <subcellularLocation>
        <location evidence="1 10">Cell outer membrane</location>
        <topology evidence="1 10">Multi-pass membrane protein</topology>
    </subcellularLocation>
</comment>
<dbReference type="Gene3D" id="2.40.170.20">
    <property type="entry name" value="TonB-dependent receptor, beta-barrel domain"/>
    <property type="match status" value="1"/>
</dbReference>
<dbReference type="InterPro" id="IPR036942">
    <property type="entry name" value="Beta-barrel_TonB_sf"/>
</dbReference>
<evidence type="ECO:0000256" key="9">
    <source>
        <dbReference type="ARBA" id="ARBA00023237"/>
    </source>
</evidence>
<evidence type="ECO:0000256" key="6">
    <source>
        <dbReference type="ARBA" id="ARBA00023077"/>
    </source>
</evidence>
<keyword evidence="6 11" id="KW-0798">TonB box</keyword>
<evidence type="ECO:0000259" key="14">
    <source>
        <dbReference type="Pfam" id="PF07715"/>
    </source>
</evidence>
<name>A0A098BXP5_9BACT</name>
<dbReference type="InterPro" id="IPR000531">
    <property type="entry name" value="Beta-barrel_TonB"/>
</dbReference>
<evidence type="ECO:0000313" key="16">
    <source>
        <dbReference type="Proteomes" id="UP000032417"/>
    </source>
</evidence>
<dbReference type="Pfam" id="PF13715">
    <property type="entry name" value="CarbopepD_reg_2"/>
    <property type="match status" value="1"/>
</dbReference>
<dbReference type="HOGENOM" id="CLU_008287_10_0_10"/>
<organism evidence="15 16">
    <name type="scientific">Fermentimonas caenicola</name>
    <dbReference type="NCBI Taxonomy" id="1562970"/>
    <lineage>
        <taxon>Bacteria</taxon>
        <taxon>Pseudomonadati</taxon>
        <taxon>Bacteroidota</taxon>
        <taxon>Bacteroidia</taxon>
        <taxon>Bacteroidales</taxon>
        <taxon>Dysgonomonadaceae</taxon>
        <taxon>Fermentimonas</taxon>
    </lineage>
</organism>
<feature type="chain" id="PRO_5001938699" evidence="12">
    <location>
        <begin position="19"/>
        <end position="799"/>
    </location>
</feature>
<evidence type="ECO:0000259" key="13">
    <source>
        <dbReference type="Pfam" id="PF00593"/>
    </source>
</evidence>
<evidence type="ECO:0000256" key="4">
    <source>
        <dbReference type="ARBA" id="ARBA00022692"/>
    </source>
</evidence>
<evidence type="ECO:0000256" key="1">
    <source>
        <dbReference type="ARBA" id="ARBA00004571"/>
    </source>
</evidence>
<evidence type="ECO:0000256" key="5">
    <source>
        <dbReference type="ARBA" id="ARBA00022729"/>
    </source>
</evidence>
<evidence type="ECO:0000256" key="11">
    <source>
        <dbReference type="RuleBase" id="RU003357"/>
    </source>
</evidence>
<accession>A0A098BXP5</accession>
<dbReference type="SUPFAM" id="SSF49464">
    <property type="entry name" value="Carboxypeptidase regulatory domain-like"/>
    <property type="match status" value="1"/>
</dbReference>
<dbReference type="PROSITE" id="PS52016">
    <property type="entry name" value="TONB_DEPENDENT_REC_3"/>
    <property type="match status" value="1"/>
</dbReference>
<comment type="similarity">
    <text evidence="10 11">Belongs to the TonB-dependent receptor family.</text>
</comment>
<keyword evidence="16" id="KW-1185">Reference proteome</keyword>
<dbReference type="PANTHER" id="PTHR30069">
    <property type="entry name" value="TONB-DEPENDENT OUTER MEMBRANE RECEPTOR"/>
    <property type="match status" value="1"/>
</dbReference>
<dbReference type="Gene3D" id="2.170.130.10">
    <property type="entry name" value="TonB-dependent receptor, plug domain"/>
    <property type="match status" value="1"/>
</dbReference>
<evidence type="ECO:0000256" key="12">
    <source>
        <dbReference type="SAM" id="SignalP"/>
    </source>
</evidence>
<dbReference type="SUPFAM" id="SSF56935">
    <property type="entry name" value="Porins"/>
    <property type="match status" value="1"/>
</dbReference>
<dbReference type="InterPro" id="IPR008969">
    <property type="entry name" value="CarboxyPept-like_regulatory"/>
</dbReference>
<evidence type="ECO:0000256" key="10">
    <source>
        <dbReference type="PROSITE-ProRule" id="PRU01360"/>
    </source>
</evidence>
<feature type="domain" description="TonB-dependent receptor-like beta-barrel" evidence="13">
    <location>
        <begin position="320"/>
        <end position="767"/>
    </location>
</feature>
<dbReference type="Gene3D" id="2.60.40.1120">
    <property type="entry name" value="Carboxypeptidase-like, regulatory domain"/>
    <property type="match status" value="1"/>
</dbReference>
<keyword evidence="3 10" id="KW-1134">Transmembrane beta strand</keyword>
<evidence type="ECO:0000256" key="2">
    <source>
        <dbReference type="ARBA" id="ARBA00022448"/>
    </source>
</evidence>
<keyword evidence="7 10" id="KW-0472">Membrane</keyword>
<dbReference type="STRING" id="1562970.ING2E5B_0672"/>
<dbReference type="Pfam" id="PF00593">
    <property type="entry name" value="TonB_dep_Rec_b-barrel"/>
    <property type="match status" value="1"/>
</dbReference>
<dbReference type="OrthoDB" id="9795928at2"/>
<feature type="domain" description="TonB-dependent receptor plug" evidence="14">
    <location>
        <begin position="129"/>
        <end position="228"/>
    </location>
</feature>
<sequence>MRLSLSFILLLFSVSAVLSQVADISKRIAISGTVHDADNGGRMAASTVSLQPANRHVETDKDGFFSFGDLEPGDYKLSVQFIGYEELTLPVSAEEDTVIHLYLKPIHLTLSEIMVSGKKRRNREQISALAVREIGRDYLLRNNSTNFVQTLASIAGISSMDIGAGFSKPVIRGLGFNRIAVVDKGVVQQNQQWGADHGLEIDQYDVDNVRVHKGPMSLFYGSDAIGGVIEIMPTQIPDHDQFWGDITLIGKSNNDLLGTSVSASRKKGNMFYRGRATIQSYADYRIPTDTIDYLTWKMPVYGRRMKNSAGREYNLSFSSNYSDDNFSSWLHLSNVNAKNGFFPGAHGIPALNRLEHDGSYRNIEMPYSTSNHLKVISNNEWNINNKGRINLDLGYQNNHREEMSQFHTHYSNQLPPAVDPDLEIQFILNTYTAGLRYLKDEGERWSKIIGVSAEYQHNRVGGYSFLLPEFDRLSGGVFWLKSIRWSDNLTLTGGLRYDIGKLDIYRFYDSVLSEYLLMQGYDEQEADLYSQRSSDISRTFNDLSYSAGISYDFNKRHSLKLNVGSSFRYPGANELSSNGVHHGAFRHEMGNDELESEKGLQLDADYHFRGKKLSVTLNPFITWFNNYIYLNPTGEWSVLPHAGQIYRYSQSEAFMAGGEMIIRYDFTNNWSATSDFEYLFSVNMEDNYPLPFTPPAAVTTDLTYSDLCTGLITQYSFSLENRMVMDQNRVSRNEEITPGTSLWNLSANAHWDIGGRRIVTQFRADNIFNRAYLNHLSFYRKLNAPEPGRNIQLIIKMMF</sequence>
<protein>
    <submittedName>
        <fullName evidence="15">TonB-dependent receptor</fullName>
    </submittedName>
</protein>
<dbReference type="AlphaFoldDB" id="A0A098BXP5"/>
<dbReference type="GO" id="GO:0044718">
    <property type="term" value="P:siderophore transmembrane transport"/>
    <property type="evidence" value="ECO:0007669"/>
    <property type="project" value="TreeGrafter"/>
</dbReference>
<dbReference type="InterPro" id="IPR012910">
    <property type="entry name" value="Plug_dom"/>
</dbReference>
<keyword evidence="5 12" id="KW-0732">Signal</keyword>
<dbReference type="InterPro" id="IPR039426">
    <property type="entry name" value="TonB-dep_rcpt-like"/>
</dbReference>
<gene>
    <name evidence="15" type="ORF">ING2E5B_0672</name>
</gene>
<dbReference type="Proteomes" id="UP000032417">
    <property type="component" value="Chromosome 1"/>
</dbReference>
<evidence type="ECO:0000256" key="3">
    <source>
        <dbReference type="ARBA" id="ARBA00022452"/>
    </source>
</evidence>
<feature type="signal peptide" evidence="12">
    <location>
        <begin position="1"/>
        <end position="18"/>
    </location>
</feature>
<dbReference type="InterPro" id="IPR037066">
    <property type="entry name" value="Plug_dom_sf"/>
</dbReference>
<evidence type="ECO:0000256" key="8">
    <source>
        <dbReference type="ARBA" id="ARBA00023170"/>
    </source>
</evidence>
<dbReference type="Pfam" id="PF07715">
    <property type="entry name" value="Plug"/>
    <property type="match status" value="1"/>
</dbReference>
<dbReference type="GO" id="GO:0009279">
    <property type="term" value="C:cell outer membrane"/>
    <property type="evidence" value="ECO:0007669"/>
    <property type="project" value="UniProtKB-SubCell"/>
</dbReference>
<keyword evidence="4 10" id="KW-0812">Transmembrane</keyword>
<dbReference type="KEGG" id="pbt:ING2E5B_0672"/>
<proteinExistence type="inferred from homology"/>
<keyword evidence="8 15" id="KW-0675">Receptor</keyword>
<keyword evidence="9 10" id="KW-0998">Cell outer membrane</keyword>
<dbReference type="GO" id="GO:0015344">
    <property type="term" value="F:siderophore uptake transmembrane transporter activity"/>
    <property type="evidence" value="ECO:0007669"/>
    <property type="project" value="TreeGrafter"/>
</dbReference>
<reference evidence="15 16" key="1">
    <citation type="submission" date="2014-08" db="EMBL/GenBank/DDBJ databases">
        <authorList>
            <person name="Wibberg D."/>
        </authorList>
    </citation>
    <scope>NUCLEOTIDE SEQUENCE [LARGE SCALE GENOMIC DNA]</scope>
    <source>
        <strain evidence="16">ING2-E5B</strain>
    </source>
</reference>
<dbReference type="PATRIC" id="fig|1562970.3.peg.671"/>
<dbReference type="PANTHER" id="PTHR30069:SF29">
    <property type="entry name" value="HEMOGLOBIN AND HEMOGLOBIN-HAPTOGLOBIN-BINDING PROTEIN 1-RELATED"/>
    <property type="match status" value="1"/>
</dbReference>
<evidence type="ECO:0000313" key="15">
    <source>
        <dbReference type="EMBL" id="CEA15439.1"/>
    </source>
</evidence>
<dbReference type="EMBL" id="LN515532">
    <property type="protein sequence ID" value="CEA15439.1"/>
    <property type="molecule type" value="Genomic_DNA"/>
</dbReference>